<dbReference type="PANTHER" id="PTHR10210">
    <property type="entry name" value="RIBOSE-PHOSPHATE DIPHOSPHOKINASE FAMILY MEMBER"/>
    <property type="match status" value="1"/>
</dbReference>
<feature type="domain" description="Ribose-phosphate pyrophosphokinase N-terminal" evidence="3">
    <location>
        <begin position="47"/>
        <end position="120"/>
    </location>
</feature>
<reference evidence="4 5" key="1">
    <citation type="submission" date="2015-07" db="EMBL/GenBank/DDBJ databases">
        <title>Complete genome of Cronobacter phage PBES 02.</title>
        <authorList>
            <person name="Myung H."/>
        </authorList>
    </citation>
    <scope>NUCLEOTIDE SEQUENCE [LARGE SCALE GENOMIC DNA]</scope>
</reference>
<dbReference type="RefSeq" id="YP_009188960.1">
    <property type="nucleotide sequence ID" value="NC_028672.1"/>
</dbReference>
<feature type="domain" description="Phosphoribosyltransferase" evidence="2">
    <location>
        <begin position="161"/>
        <end position="250"/>
    </location>
</feature>
<dbReference type="SUPFAM" id="SSF53271">
    <property type="entry name" value="PRTase-like"/>
    <property type="match status" value="1"/>
</dbReference>
<evidence type="ECO:0000259" key="3">
    <source>
        <dbReference type="Pfam" id="PF13793"/>
    </source>
</evidence>
<evidence type="ECO:0000259" key="2">
    <source>
        <dbReference type="Pfam" id="PF00156"/>
    </source>
</evidence>
<dbReference type="InterPro" id="IPR005946">
    <property type="entry name" value="Rib-P_diPkinase"/>
</dbReference>
<dbReference type="Pfam" id="PF00156">
    <property type="entry name" value="Pribosyltran"/>
    <property type="match status" value="1"/>
</dbReference>
<dbReference type="GO" id="GO:0000287">
    <property type="term" value="F:magnesium ion binding"/>
    <property type="evidence" value="ECO:0007669"/>
    <property type="project" value="InterPro"/>
</dbReference>
<dbReference type="KEGG" id="vg:26523315"/>
<dbReference type="GO" id="GO:0016301">
    <property type="term" value="F:kinase activity"/>
    <property type="evidence" value="ECO:0007669"/>
    <property type="project" value="UniProtKB-KW"/>
</dbReference>
<sequence length="296" mass="32749">MIRAFLGGVALDIEFTGFAGGERNVRIKGFQHSPAYGVDLKEKMPEGKDLVVYAHIDSSDAIMDLLLFTDAFNRMGRGTGNQVKKVCYVPYLPYARQDRVMVPGEPLSSAVFGTLINLCGFDRIIVDDPHSDVSPSHIKNVAIFEQYELALDILGPGFFDDAVIVAPDAGAIKKVTKLAQKVNHREIGVGTKHRDLMTNNITDTTYAGPDVNGKRVIMVDDICDGGRTFIELGKVLRANGAKEVVLYTTHGIYSYGADVFKDVIDEVYSAYPWMKNLEGRNQNNIFKSVDKMVEFK</sequence>
<accession>A0A0K1YAT7</accession>
<dbReference type="InterPro" id="IPR000836">
    <property type="entry name" value="PRTase_dom"/>
</dbReference>
<dbReference type="GO" id="GO:0006015">
    <property type="term" value="P:5-phosphoribose 1-diphosphate biosynthetic process"/>
    <property type="evidence" value="ECO:0007669"/>
    <property type="project" value="TreeGrafter"/>
</dbReference>
<dbReference type="GO" id="GO:0002189">
    <property type="term" value="C:ribose phosphate diphosphokinase complex"/>
    <property type="evidence" value="ECO:0007669"/>
    <property type="project" value="TreeGrafter"/>
</dbReference>
<proteinExistence type="predicted"/>
<dbReference type="InterPro" id="IPR029057">
    <property type="entry name" value="PRTase-like"/>
</dbReference>
<dbReference type="CDD" id="cd06223">
    <property type="entry name" value="PRTases_typeI"/>
    <property type="match status" value="1"/>
</dbReference>
<dbReference type="GeneID" id="26523315"/>
<dbReference type="NCBIfam" id="TIGR01251">
    <property type="entry name" value="ribP_PPkin"/>
    <property type="match status" value="1"/>
</dbReference>
<evidence type="ECO:0000313" key="5">
    <source>
        <dbReference type="Proteomes" id="UP000202736"/>
    </source>
</evidence>
<evidence type="ECO:0000256" key="1">
    <source>
        <dbReference type="ARBA" id="ARBA00022727"/>
    </source>
</evidence>
<name>A0A0K1YAT7_9CAUD</name>
<dbReference type="Proteomes" id="UP000202736">
    <property type="component" value="Segment"/>
</dbReference>
<keyword evidence="4" id="KW-0418">Kinase</keyword>
<dbReference type="SMART" id="SM01400">
    <property type="entry name" value="Pribosyltran_N"/>
    <property type="match status" value="1"/>
</dbReference>
<protein>
    <submittedName>
        <fullName evidence="4">Putative ribose-phosphate pyrophosphokinase</fullName>
    </submittedName>
</protein>
<dbReference type="Gene3D" id="3.40.50.2020">
    <property type="match status" value="2"/>
</dbReference>
<dbReference type="Pfam" id="PF13793">
    <property type="entry name" value="Pribosyltran_N"/>
    <property type="match status" value="1"/>
</dbReference>
<dbReference type="GO" id="GO:0004749">
    <property type="term" value="F:ribose phosphate diphosphokinase activity"/>
    <property type="evidence" value="ECO:0007669"/>
    <property type="project" value="TreeGrafter"/>
</dbReference>
<keyword evidence="5" id="KW-1185">Reference proteome</keyword>
<keyword evidence="1" id="KW-0545">Nucleotide biosynthesis</keyword>
<dbReference type="PANTHER" id="PTHR10210:SF41">
    <property type="entry name" value="RIBOSE-PHOSPHATE PYROPHOSPHOKINASE 1, CHLOROPLASTIC"/>
    <property type="match status" value="1"/>
</dbReference>
<dbReference type="GO" id="GO:0006164">
    <property type="term" value="P:purine nucleotide biosynthetic process"/>
    <property type="evidence" value="ECO:0007669"/>
    <property type="project" value="TreeGrafter"/>
</dbReference>
<gene>
    <name evidence="4" type="ORF">ADU18_0097</name>
</gene>
<dbReference type="EMBL" id="KT353109">
    <property type="protein sequence ID" value="AKY03999.1"/>
    <property type="molecule type" value="Genomic_DNA"/>
</dbReference>
<organism evidence="4 5">
    <name type="scientific">Cronobacter phage PBES 02</name>
    <dbReference type="NCBI Taxonomy" id="1684115"/>
    <lineage>
        <taxon>Viruses</taxon>
        <taxon>Duplodnaviria</taxon>
        <taxon>Heunggongvirae</taxon>
        <taxon>Uroviricota</taxon>
        <taxon>Caudoviricetes</taxon>
        <taxon>Vequintavirinae</taxon>
        <taxon>Certrevirus</taxon>
        <taxon>Certrevirus PBES02</taxon>
    </lineage>
</organism>
<dbReference type="InterPro" id="IPR029099">
    <property type="entry name" value="Pribosyltran_N"/>
</dbReference>
<evidence type="ECO:0000313" key="4">
    <source>
        <dbReference type="EMBL" id="AKY03999.1"/>
    </source>
</evidence>
<keyword evidence="4" id="KW-0808">Transferase</keyword>